<name>A0A1H9U199_9ACTN</name>
<dbReference type="PROSITE" id="PS51898">
    <property type="entry name" value="TYR_RECOMBINASE"/>
    <property type="match status" value="1"/>
</dbReference>
<evidence type="ECO:0000256" key="1">
    <source>
        <dbReference type="ARBA" id="ARBA00022908"/>
    </source>
</evidence>
<dbReference type="CDD" id="cd01189">
    <property type="entry name" value="INT_ICEBs1_C_like"/>
    <property type="match status" value="1"/>
</dbReference>
<evidence type="ECO:0000259" key="5">
    <source>
        <dbReference type="PROSITE" id="PS51898"/>
    </source>
</evidence>
<proteinExistence type="predicted"/>
<keyword evidence="2 4" id="KW-0238">DNA-binding</keyword>
<dbReference type="InterPro" id="IPR013762">
    <property type="entry name" value="Integrase-like_cat_sf"/>
</dbReference>
<dbReference type="RefSeq" id="WP_075001110.1">
    <property type="nucleotide sequence ID" value="NZ_FOGO01000007.1"/>
</dbReference>
<keyword evidence="1" id="KW-0229">DNA integration</keyword>
<dbReference type="InterPro" id="IPR010998">
    <property type="entry name" value="Integrase_recombinase_N"/>
</dbReference>
<dbReference type="InterPro" id="IPR050090">
    <property type="entry name" value="Tyrosine_recombinase_XerCD"/>
</dbReference>
<dbReference type="SUPFAM" id="SSF56349">
    <property type="entry name" value="DNA breaking-rejoining enzymes"/>
    <property type="match status" value="1"/>
</dbReference>
<evidence type="ECO:0000256" key="4">
    <source>
        <dbReference type="PROSITE-ProRule" id="PRU01248"/>
    </source>
</evidence>
<dbReference type="PROSITE" id="PS51900">
    <property type="entry name" value="CB"/>
    <property type="match status" value="1"/>
</dbReference>
<dbReference type="Gene3D" id="1.10.150.130">
    <property type="match status" value="1"/>
</dbReference>
<dbReference type="EMBL" id="FOGO01000007">
    <property type="protein sequence ID" value="SES02924.1"/>
    <property type="molecule type" value="Genomic_DNA"/>
</dbReference>
<dbReference type="Gene3D" id="1.10.443.10">
    <property type="entry name" value="Intergrase catalytic core"/>
    <property type="match status" value="1"/>
</dbReference>
<dbReference type="GO" id="GO:0006310">
    <property type="term" value="P:DNA recombination"/>
    <property type="evidence" value="ECO:0007669"/>
    <property type="project" value="UniProtKB-KW"/>
</dbReference>
<dbReference type="InterPro" id="IPR002104">
    <property type="entry name" value="Integrase_catalytic"/>
</dbReference>
<organism evidence="7 8">
    <name type="scientific">Streptomyces qinglanensis</name>
    <dbReference type="NCBI Taxonomy" id="943816"/>
    <lineage>
        <taxon>Bacteria</taxon>
        <taxon>Bacillati</taxon>
        <taxon>Actinomycetota</taxon>
        <taxon>Actinomycetes</taxon>
        <taxon>Kitasatosporales</taxon>
        <taxon>Streptomycetaceae</taxon>
        <taxon>Streptomyces</taxon>
    </lineage>
</organism>
<keyword evidence="3" id="KW-0233">DNA recombination</keyword>
<evidence type="ECO:0000259" key="6">
    <source>
        <dbReference type="PROSITE" id="PS51900"/>
    </source>
</evidence>
<feature type="domain" description="Tyr recombinase" evidence="5">
    <location>
        <begin position="186"/>
        <end position="393"/>
    </location>
</feature>
<protein>
    <submittedName>
        <fullName evidence="7">Site-specific recombinase XerD</fullName>
    </submittedName>
</protein>
<feature type="domain" description="Core-binding (CB)" evidence="6">
    <location>
        <begin position="66"/>
        <end position="157"/>
    </location>
</feature>
<dbReference type="InterPro" id="IPR004107">
    <property type="entry name" value="Integrase_SAM-like_N"/>
</dbReference>
<keyword evidence="8" id="KW-1185">Reference proteome</keyword>
<dbReference type="PANTHER" id="PTHR30349:SF91">
    <property type="entry name" value="INTA PROTEIN"/>
    <property type="match status" value="1"/>
</dbReference>
<evidence type="ECO:0000313" key="8">
    <source>
        <dbReference type="Proteomes" id="UP000182841"/>
    </source>
</evidence>
<reference evidence="8" key="1">
    <citation type="submission" date="2016-10" db="EMBL/GenBank/DDBJ databases">
        <authorList>
            <person name="Varghese N."/>
            <person name="Submissions S."/>
        </authorList>
    </citation>
    <scope>NUCLEOTIDE SEQUENCE [LARGE SCALE GENOMIC DNA]</scope>
    <source>
        <strain evidence="8">CGMCC 4.6825</strain>
    </source>
</reference>
<dbReference type="Proteomes" id="UP000182841">
    <property type="component" value="Unassembled WGS sequence"/>
</dbReference>
<evidence type="ECO:0000256" key="2">
    <source>
        <dbReference type="ARBA" id="ARBA00023125"/>
    </source>
</evidence>
<dbReference type="AlphaFoldDB" id="A0A1H9U199"/>
<dbReference type="Pfam" id="PF14659">
    <property type="entry name" value="Phage_int_SAM_3"/>
    <property type="match status" value="1"/>
</dbReference>
<dbReference type="InterPro" id="IPR044068">
    <property type="entry name" value="CB"/>
</dbReference>
<evidence type="ECO:0000256" key="3">
    <source>
        <dbReference type="ARBA" id="ARBA00023172"/>
    </source>
</evidence>
<sequence>MADPIKKITLRDGSTRWRFVVDAGVTPEGKRKQITGTKDTKAEAVAERARIVHQRTAGTLVVPSKMTVDELLDTWLKTATRDVEEGTATNYDNAIRPIRRRLGHMRVQQLTEEDVEAFIDWMVTEGRQRGGTPGTGLSVRSARLSLGRLRSALTLAVRRGIVVRNVAEHVKVSREAQRKAAAVAKTRGAPWDQDEVRKFLAGIVTHRLCGPMMLAFIAERPAEVCGTRWAEDVDLDAGTIAVGDNTRTIVYDRTLEKGKRNKVVEKTAKTDAGRRALPLPIPVLRALTVARTVQAQEKEYAGRGYEDSGYVLVDELGRPFKTDKLRREAYKLMDAVGVRRVRLYDARHAVLTWMANNGVPDTVVSAWAGHTDLSFTKRVYVHSDPHSLRAGSEKLGELLASPEPRVPDLPAPRAEAERVEWSPGGRRLRTHCRHGHEYTPENTYIAPGTGYRQCRACRSGNQQSG</sequence>
<dbReference type="OrthoDB" id="4326943at2"/>
<dbReference type="PANTHER" id="PTHR30349">
    <property type="entry name" value="PHAGE INTEGRASE-RELATED"/>
    <property type="match status" value="1"/>
</dbReference>
<dbReference type="InterPro" id="IPR011010">
    <property type="entry name" value="DNA_brk_join_enz"/>
</dbReference>
<gene>
    <name evidence="7" type="ORF">SAMN05421870_107185</name>
</gene>
<dbReference type="Pfam" id="PF00589">
    <property type="entry name" value="Phage_integrase"/>
    <property type="match status" value="1"/>
</dbReference>
<dbReference type="GO" id="GO:0015074">
    <property type="term" value="P:DNA integration"/>
    <property type="evidence" value="ECO:0007669"/>
    <property type="project" value="UniProtKB-KW"/>
</dbReference>
<accession>A0A1H9U199</accession>
<evidence type="ECO:0000313" key="7">
    <source>
        <dbReference type="EMBL" id="SES02924.1"/>
    </source>
</evidence>
<dbReference type="GO" id="GO:0003677">
    <property type="term" value="F:DNA binding"/>
    <property type="evidence" value="ECO:0007669"/>
    <property type="project" value="UniProtKB-UniRule"/>
</dbReference>